<dbReference type="SUPFAM" id="SSF48576">
    <property type="entry name" value="Terpenoid synthases"/>
    <property type="match status" value="1"/>
</dbReference>
<dbReference type="GO" id="GO:0016114">
    <property type="term" value="P:terpenoid biosynthetic process"/>
    <property type="evidence" value="ECO:0007669"/>
    <property type="project" value="UniProtKB-ARBA"/>
</dbReference>
<evidence type="ECO:0000256" key="7">
    <source>
        <dbReference type="RuleBase" id="RU004466"/>
    </source>
</evidence>
<dbReference type="AlphaFoldDB" id="A0A5B7YBD4"/>
<evidence type="ECO:0000313" key="9">
    <source>
        <dbReference type="Proteomes" id="UP000304912"/>
    </source>
</evidence>
<dbReference type="InterPro" id="IPR008949">
    <property type="entry name" value="Isoprenoid_synthase_dom_sf"/>
</dbReference>
<accession>A0A5B7YBD4</accession>
<sequence>MNFDALRQQIKKQTDEGLLALIESMPDHAPRLKEAMQHALLVGGKRMRPLLAHLIGNALDIPKQDQQVISMAIECIHAYSLVHDDLPAMDDDALRRGQPTCHVKFDEATAILAGDALQTLAFSILTDEPLSEQSASHRAKLVSILAAASGYCGMCGGQAIDLAATGHSIDVDALTRLHQLKTGALLSACAQMVTQVADISESDRQHFITFSRIIGLAFQVQDDILDVEGDAQMLGKPQGSDQALGKNTFPALLGMDQAKQVLSDLHDEALQALASLPYNTEYLTAFTDLMVNRKH</sequence>
<dbReference type="Proteomes" id="UP000304912">
    <property type="component" value="Chromosome"/>
</dbReference>
<dbReference type="CDD" id="cd00685">
    <property type="entry name" value="Trans_IPPS_HT"/>
    <property type="match status" value="1"/>
</dbReference>
<dbReference type="Gene3D" id="1.10.600.10">
    <property type="entry name" value="Farnesyl Diphosphate Synthase"/>
    <property type="match status" value="1"/>
</dbReference>
<organism evidence="8 9">
    <name type="scientific">Salinimonas iocasae</name>
    <dbReference type="NCBI Taxonomy" id="2572577"/>
    <lineage>
        <taxon>Bacteria</taxon>
        <taxon>Pseudomonadati</taxon>
        <taxon>Pseudomonadota</taxon>
        <taxon>Gammaproteobacteria</taxon>
        <taxon>Alteromonadales</taxon>
        <taxon>Alteromonadaceae</taxon>
        <taxon>Alteromonas/Salinimonas group</taxon>
        <taxon>Salinimonas</taxon>
    </lineage>
</organism>
<dbReference type="RefSeq" id="WP_139755799.1">
    <property type="nucleotide sequence ID" value="NZ_CP039852.1"/>
</dbReference>
<dbReference type="GO" id="GO:0008654">
    <property type="term" value="P:phospholipid biosynthetic process"/>
    <property type="evidence" value="ECO:0007669"/>
    <property type="project" value="UniProtKB-ARBA"/>
</dbReference>
<dbReference type="PANTHER" id="PTHR43281:SF1">
    <property type="entry name" value="FARNESYL DIPHOSPHATE SYNTHASE"/>
    <property type="match status" value="1"/>
</dbReference>
<proteinExistence type="inferred from homology"/>
<keyword evidence="4" id="KW-0479">Metal-binding</keyword>
<keyword evidence="5" id="KW-0460">Magnesium</keyword>
<evidence type="ECO:0000313" key="8">
    <source>
        <dbReference type="EMBL" id="QCZ93052.1"/>
    </source>
</evidence>
<dbReference type="GO" id="GO:0004659">
    <property type="term" value="F:prenyltransferase activity"/>
    <property type="evidence" value="ECO:0007669"/>
    <property type="project" value="InterPro"/>
</dbReference>
<dbReference type="FunFam" id="1.10.600.10:FF:000001">
    <property type="entry name" value="Geranylgeranyl diphosphate synthase"/>
    <property type="match status" value="1"/>
</dbReference>
<name>A0A5B7YBD4_9ALTE</name>
<comment type="similarity">
    <text evidence="2 7">Belongs to the FPP/GGPP synthase family.</text>
</comment>
<dbReference type="NCBIfam" id="NF045485">
    <property type="entry name" value="FPPsyn"/>
    <property type="match status" value="1"/>
</dbReference>
<evidence type="ECO:0000256" key="5">
    <source>
        <dbReference type="ARBA" id="ARBA00022842"/>
    </source>
</evidence>
<evidence type="ECO:0000256" key="1">
    <source>
        <dbReference type="ARBA" id="ARBA00001946"/>
    </source>
</evidence>
<dbReference type="PROSITE" id="PS00444">
    <property type="entry name" value="POLYPRENYL_SYNTHASE_2"/>
    <property type="match status" value="1"/>
</dbReference>
<dbReference type="KEGG" id="salk:FBQ74_05905"/>
<gene>
    <name evidence="8" type="ORF">FBQ74_05905</name>
</gene>
<dbReference type="GO" id="GO:0005737">
    <property type="term" value="C:cytoplasm"/>
    <property type="evidence" value="ECO:0007669"/>
    <property type="project" value="UniProtKB-ARBA"/>
</dbReference>
<dbReference type="Pfam" id="PF00348">
    <property type="entry name" value="polyprenyl_synt"/>
    <property type="match status" value="1"/>
</dbReference>
<keyword evidence="3 7" id="KW-0808">Transferase</keyword>
<dbReference type="SFLD" id="SFLDG01017">
    <property type="entry name" value="Polyprenyl_Transferase_Like"/>
    <property type="match status" value="1"/>
</dbReference>
<comment type="cofactor">
    <cofactor evidence="1">
        <name>Mg(2+)</name>
        <dbReference type="ChEBI" id="CHEBI:18420"/>
    </cofactor>
</comment>
<dbReference type="InterPro" id="IPR033749">
    <property type="entry name" value="Polyprenyl_synt_CS"/>
</dbReference>
<evidence type="ECO:0000256" key="6">
    <source>
        <dbReference type="ARBA" id="ARBA00023229"/>
    </source>
</evidence>
<dbReference type="InterPro" id="IPR053378">
    <property type="entry name" value="Prenyl_diphosphate_synthase"/>
</dbReference>
<evidence type="ECO:0000256" key="2">
    <source>
        <dbReference type="ARBA" id="ARBA00006706"/>
    </source>
</evidence>
<dbReference type="GO" id="GO:0046872">
    <property type="term" value="F:metal ion binding"/>
    <property type="evidence" value="ECO:0007669"/>
    <property type="project" value="UniProtKB-KW"/>
</dbReference>
<dbReference type="OrthoDB" id="9805316at2"/>
<keyword evidence="6" id="KW-0414">Isoprene biosynthesis</keyword>
<evidence type="ECO:0000256" key="3">
    <source>
        <dbReference type="ARBA" id="ARBA00022679"/>
    </source>
</evidence>
<dbReference type="SFLD" id="SFLDS00005">
    <property type="entry name" value="Isoprenoid_Synthase_Type_I"/>
    <property type="match status" value="1"/>
</dbReference>
<dbReference type="PROSITE" id="PS00723">
    <property type="entry name" value="POLYPRENYL_SYNTHASE_1"/>
    <property type="match status" value="1"/>
</dbReference>
<dbReference type="PANTHER" id="PTHR43281">
    <property type="entry name" value="FARNESYL DIPHOSPHATE SYNTHASE"/>
    <property type="match status" value="1"/>
</dbReference>
<reference evidence="8 9" key="1">
    <citation type="submission" date="2019-04" db="EMBL/GenBank/DDBJ databases">
        <title>Salinimonas iocasae sp. nov., a halophilic bacterium isolated from the outer tube casing of tubeworms in Okinawa Trough.</title>
        <authorList>
            <person name="Zhang H."/>
            <person name="Wang H."/>
            <person name="Li C."/>
        </authorList>
    </citation>
    <scope>NUCLEOTIDE SEQUENCE [LARGE SCALE GENOMIC DNA]</scope>
    <source>
        <strain evidence="8 9">KX18D6</strain>
    </source>
</reference>
<dbReference type="EMBL" id="CP039852">
    <property type="protein sequence ID" value="QCZ93052.1"/>
    <property type="molecule type" value="Genomic_DNA"/>
</dbReference>
<keyword evidence="9" id="KW-1185">Reference proteome</keyword>
<dbReference type="InterPro" id="IPR000092">
    <property type="entry name" value="Polyprenyl_synt"/>
</dbReference>
<evidence type="ECO:0000256" key="4">
    <source>
        <dbReference type="ARBA" id="ARBA00022723"/>
    </source>
</evidence>
<protein>
    <submittedName>
        <fullName evidence="8">Geranyl transferase</fullName>
    </submittedName>
</protein>